<dbReference type="InterPro" id="IPR007730">
    <property type="entry name" value="SPOR-like_dom"/>
</dbReference>
<dbReference type="AlphaFoldDB" id="A0A9D1M8J7"/>
<reference evidence="3" key="2">
    <citation type="journal article" date="2021" name="PeerJ">
        <title>Extensive microbial diversity within the chicken gut microbiome revealed by metagenomics and culture.</title>
        <authorList>
            <person name="Gilroy R."/>
            <person name="Ravi A."/>
            <person name="Getino M."/>
            <person name="Pursley I."/>
            <person name="Horton D.L."/>
            <person name="Alikhan N.F."/>
            <person name="Baker D."/>
            <person name="Gharbi K."/>
            <person name="Hall N."/>
            <person name="Watson M."/>
            <person name="Adriaenssens E.M."/>
            <person name="Foster-Nyarko E."/>
            <person name="Jarju S."/>
            <person name="Secka A."/>
            <person name="Antonio M."/>
            <person name="Oren A."/>
            <person name="Chaudhuri R.R."/>
            <person name="La Ragione R."/>
            <person name="Hildebrand F."/>
            <person name="Pallen M.J."/>
        </authorList>
    </citation>
    <scope>NUCLEOTIDE SEQUENCE</scope>
    <source>
        <strain evidence="3">CHK158-818</strain>
    </source>
</reference>
<dbReference type="Pfam" id="PF05036">
    <property type="entry name" value="SPOR"/>
    <property type="match status" value="1"/>
</dbReference>
<accession>A0A9D1M8J7</accession>
<evidence type="ECO:0000256" key="1">
    <source>
        <dbReference type="SAM" id="SignalP"/>
    </source>
</evidence>
<name>A0A9D1M8J7_9BACT</name>
<dbReference type="EMBL" id="DVNA01000148">
    <property type="protein sequence ID" value="HIU55467.1"/>
    <property type="molecule type" value="Genomic_DNA"/>
</dbReference>
<keyword evidence="1" id="KW-0732">Signal</keyword>
<proteinExistence type="predicted"/>
<dbReference type="PROSITE" id="PS51724">
    <property type="entry name" value="SPOR"/>
    <property type="match status" value="1"/>
</dbReference>
<organism evidence="3 4">
    <name type="scientific">Candidatus Gallibacteroides avistercoris</name>
    <dbReference type="NCBI Taxonomy" id="2840833"/>
    <lineage>
        <taxon>Bacteria</taxon>
        <taxon>Pseudomonadati</taxon>
        <taxon>Bacteroidota</taxon>
        <taxon>Bacteroidia</taxon>
        <taxon>Bacteroidales</taxon>
        <taxon>Bacteroidaceae</taxon>
        <taxon>Bacteroidaceae incertae sedis</taxon>
        <taxon>Candidatus Gallibacteroides</taxon>
    </lineage>
</organism>
<evidence type="ECO:0000313" key="3">
    <source>
        <dbReference type="EMBL" id="HIU55467.1"/>
    </source>
</evidence>
<dbReference type="Gene3D" id="3.30.70.1070">
    <property type="entry name" value="Sporulation related repeat"/>
    <property type="match status" value="1"/>
</dbReference>
<dbReference type="Proteomes" id="UP000824112">
    <property type="component" value="Unassembled WGS sequence"/>
</dbReference>
<feature type="domain" description="SPOR" evidence="2">
    <location>
        <begin position="73"/>
        <end position="157"/>
    </location>
</feature>
<evidence type="ECO:0000259" key="2">
    <source>
        <dbReference type="PROSITE" id="PS51724"/>
    </source>
</evidence>
<feature type="signal peptide" evidence="1">
    <location>
        <begin position="1"/>
        <end position="23"/>
    </location>
</feature>
<protein>
    <submittedName>
        <fullName evidence="3">SPOR domain-containing protein</fullName>
    </submittedName>
</protein>
<dbReference type="GO" id="GO:0042834">
    <property type="term" value="F:peptidoglycan binding"/>
    <property type="evidence" value="ECO:0007669"/>
    <property type="project" value="InterPro"/>
</dbReference>
<reference evidence="3" key="1">
    <citation type="submission" date="2020-10" db="EMBL/GenBank/DDBJ databases">
        <authorList>
            <person name="Gilroy R."/>
        </authorList>
    </citation>
    <scope>NUCLEOTIDE SEQUENCE</scope>
    <source>
        <strain evidence="3">CHK158-818</strain>
    </source>
</reference>
<comment type="caution">
    <text evidence="3">The sequence shown here is derived from an EMBL/GenBank/DDBJ whole genome shotgun (WGS) entry which is preliminary data.</text>
</comment>
<evidence type="ECO:0000313" key="4">
    <source>
        <dbReference type="Proteomes" id="UP000824112"/>
    </source>
</evidence>
<sequence>MEITSLKKIVFTGAAFAVSLTLAAQERNTTLVNHLQNSNQGGKVTIHQDARLNARMGKFGEGSTLERINNVSYIVTPGYRIQVYSGNDQRRSKQEASQKEKQIKEIDPQMETYITFNAPVWRLRVGNFRTYEEADARLRLLKRELPKMGKEMYIVQDNVRFPIYGSSPNASDNP</sequence>
<gene>
    <name evidence="3" type="ORF">IAB03_06665</name>
</gene>
<dbReference type="InterPro" id="IPR036680">
    <property type="entry name" value="SPOR-like_sf"/>
</dbReference>
<feature type="chain" id="PRO_5038978540" evidence="1">
    <location>
        <begin position="24"/>
        <end position="174"/>
    </location>
</feature>